<dbReference type="EMBL" id="JAUHJQ010000002">
    <property type="protein sequence ID" value="MDN4172492.1"/>
    <property type="molecule type" value="Genomic_DNA"/>
</dbReference>
<feature type="chain" id="PRO_5045133729" evidence="1">
    <location>
        <begin position="28"/>
        <end position="153"/>
    </location>
</feature>
<dbReference type="PANTHER" id="PTHR31157:SF1">
    <property type="entry name" value="SCP DOMAIN-CONTAINING PROTEIN"/>
    <property type="match status" value="1"/>
</dbReference>
<dbReference type="Gene3D" id="3.40.33.10">
    <property type="entry name" value="CAP"/>
    <property type="match status" value="1"/>
</dbReference>
<dbReference type="PANTHER" id="PTHR31157">
    <property type="entry name" value="SCP DOMAIN-CONTAINING PROTEIN"/>
    <property type="match status" value="1"/>
</dbReference>
<dbReference type="Pfam" id="PF00188">
    <property type="entry name" value="CAP"/>
    <property type="match status" value="1"/>
</dbReference>
<evidence type="ECO:0000313" key="3">
    <source>
        <dbReference type="EMBL" id="MDN4172492.1"/>
    </source>
</evidence>
<proteinExistence type="predicted"/>
<feature type="domain" description="SCP" evidence="2">
    <location>
        <begin position="39"/>
        <end position="144"/>
    </location>
</feature>
<dbReference type="CDD" id="cd05379">
    <property type="entry name" value="CAP_bacterial"/>
    <property type="match status" value="1"/>
</dbReference>
<name>A0ABT8FCS9_9ACTN</name>
<dbReference type="InterPro" id="IPR035940">
    <property type="entry name" value="CAP_sf"/>
</dbReference>
<organism evidence="3 4">
    <name type="scientific">Nocardioides oceani</name>
    <dbReference type="NCBI Taxonomy" id="3058369"/>
    <lineage>
        <taxon>Bacteria</taxon>
        <taxon>Bacillati</taxon>
        <taxon>Actinomycetota</taxon>
        <taxon>Actinomycetes</taxon>
        <taxon>Propionibacteriales</taxon>
        <taxon>Nocardioidaceae</taxon>
        <taxon>Nocardioides</taxon>
    </lineage>
</organism>
<keyword evidence="1" id="KW-0732">Signal</keyword>
<gene>
    <name evidence="3" type="ORF">QWY28_06020</name>
</gene>
<protein>
    <submittedName>
        <fullName evidence="3">CAP domain-containing protein</fullName>
    </submittedName>
</protein>
<dbReference type="SUPFAM" id="SSF55797">
    <property type="entry name" value="PR-1-like"/>
    <property type="match status" value="1"/>
</dbReference>
<evidence type="ECO:0000259" key="2">
    <source>
        <dbReference type="Pfam" id="PF00188"/>
    </source>
</evidence>
<dbReference type="InterPro" id="IPR014044">
    <property type="entry name" value="CAP_dom"/>
</dbReference>
<sequence length="153" mass="16278">MLARLGTALLGLALAAAVLVLPSPAQAVTPTEYASAAFSTTNKVRANHDRAKLKASTCLKKAAVRQAKLMAGKSDIFHQLLGPLLDGCLLTMVGENVAYGYPDGKTVVRKGWMKSPGHRANILRKGYTHMGIAARKSDEGVWYVAQVFGTPLS</sequence>
<evidence type="ECO:0000256" key="1">
    <source>
        <dbReference type="SAM" id="SignalP"/>
    </source>
</evidence>
<dbReference type="Proteomes" id="UP001168620">
    <property type="component" value="Unassembled WGS sequence"/>
</dbReference>
<evidence type="ECO:0000313" key="4">
    <source>
        <dbReference type="Proteomes" id="UP001168620"/>
    </source>
</evidence>
<accession>A0ABT8FCS9</accession>
<dbReference type="RefSeq" id="WP_300951414.1">
    <property type="nucleotide sequence ID" value="NZ_JAUHJQ010000002.1"/>
</dbReference>
<keyword evidence="4" id="KW-1185">Reference proteome</keyword>
<comment type="caution">
    <text evidence="3">The sequence shown here is derived from an EMBL/GenBank/DDBJ whole genome shotgun (WGS) entry which is preliminary data.</text>
</comment>
<feature type="signal peptide" evidence="1">
    <location>
        <begin position="1"/>
        <end position="27"/>
    </location>
</feature>
<reference evidence="3" key="1">
    <citation type="submission" date="2023-06" db="EMBL/GenBank/DDBJ databases">
        <title>Draft genome sequence of Nocardioides sp. SOB77.</title>
        <authorList>
            <person name="Zhang G."/>
        </authorList>
    </citation>
    <scope>NUCLEOTIDE SEQUENCE</scope>
    <source>
        <strain evidence="3">SOB77</strain>
    </source>
</reference>